<comment type="caution">
    <text evidence="2">The sequence shown here is derived from an EMBL/GenBank/DDBJ whole genome shotgun (WGS) entry which is preliminary data.</text>
</comment>
<evidence type="ECO:0000256" key="1">
    <source>
        <dbReference type="SAM" id="MobiDB-lite"/>
    </source>
</evidence>
<keyword evidence="3" id="KW-1185">Reference proteome</keyword>
<sequence length="144" mass="16087">MLFCDSYYSSVEQLHAAPSAAAAPIPLKPHQGALASLLNRRFSSTAAGSHQPRETERDLHPAAAQPHHSHYVQIQWNLMWRMWLAISDAVYVTMKRRRVENIEQRIAEARDRIKPPVLGLLSHWVNAPVQPFSGSALSNGLMSA</sequence>
<reference evidence="2" key="1">
    <citation type="submission" date="2020-03" db="EMBL/GenBank/DDBJ databases">
        <authorList>
            <person name="Weist P."/>
        </authorList>
    </citation>
    <scope>NUCLEOTIDE SEQUENCE</scope>
</reference>
<evidence type="ECO:0000313" key="2">
    <source>
        <dbReference type="EMBL" id="CAB1432403.1"/>
    </source>
</evidence>
<organism evidence="2 3">
    <name type="scientific">Pleuronectes platessa</name>
    <name type="common">European plaice</name>
    <dbReference type="NCBI Taxonomy" id="8262"/>
    <lineage>
        <taxon>Eukaryota</taxon>
        <taxon>Metazoa</taxon>
        <taxon>Chordata</taxon>
        <taxon>Craniata</taxon>
        <taxon>Vertebrata</taxon>
        <taxon>Euteleostomi</taxon>
        <taxon>Actinopterygii</taxon>
        <taxon>Neopterygii</taxon>
        <taxon>Teleostei</taxon>
        <taxon>Neoteleostei</taxon>
        <taxon>Acanthomorphata</taxon>
        <taxon>Carangaria</taxon>
        <taxon>Pleuronectiformes</taxon>
        <taxon>Pleuronectoidei</taxon>
        <taxon>Pleuronectidae</taxon>
        <taxon>Pleuronectes</taxon>
    </lineage>
</organism>
<dbReference type="Proteomes" id="UP001153269">
    <property type="component" value="Unassembled WGS sequence"/>
</dbReference>
<accession>A0A9N7ULQ2</accession>
<dbReference type="EMBL" id="CADEAL010001437">
    <property type="protein sequence ID" value="CAB1432403.1"/>
    <property type="molecule type" value="Genomic_DNA"/>
</dbReference>
<evidence type="ECO:0000313" key="3">
    <source>
        <dbReference type="Proteomes" id="UP001153269"/>
    </source>
</evidence>
<feature type="compositionally biased region" description="Basic and acidic residues" evidence="1">
    <location>
        <begin position="51"/>
        <end position="60"/>
    </location>
</feature>
<feature type="region of interest" description="Disordered" evidence="1">
    <location>
        <begin position="45"/>
        <end position="64"/>
    </location>
</feature>
<name>A0A9N7ULQ2_PLEPL</name>
<proteinExistence type="predicted"/>
<dbReference type="AlphaFoldDB" id="A0A9N7ULQ2"/>
<protein>
    <submittedName>
        <fullName evidence="2">Uncharacterized protein</fullName>
    </submittedName>
</protein>
<gene>
    <name evidence="2" type="ORF">PLEPLA_LOCUS20466</name>
</gene>